<reference evidence="2 3" key="1">
    <citation type="journal article" date="2018" name="Microbes Environ.">
        <title>Comparative Genomic Insights into Endofungal Lifestyles of Two Bacterial Endosymbionts, Mycoavidus cysteinexigens and Burkholderia rhizoxinica.</title>
        <authorList>
            <person name="Sharmin D."/>
            <person name="Guo Y."/>
            <person name="Nishizawa T."/>
            <person name="Ohshima S."/>
            <person name="Sato Y."/>
            <person name="Takashima Y."/>
            <person name="Narisawa K."/>
            <person name="Ohta H."/>
        </authorList>
    </citation>
    <scope>NUCLEOTIDE SEQUENCE [LARGE SCALE GENOMIC DNA]</scope>
    <source>
        <strain evidence="2 3">B1-EB</strain>
    </source>
</reference>
<dbReference type="Pfam" id="PF05598">
    <property type="entry name" value="DUF772"/>
    <property type="match status" value="1"/>
</dbReference>
<protein>
    <submittedName>
        <fullName evidence="2">Transposase</fullName>
    </submittedName>
</protein>
<dbReference type="InterPro" id="IPR008490">
    <property type="entry name" value="Transposase_InsH_N"/>
</dbReference>
<dbReference type="Proteomes" id="UP000282597">
    <property type="component" value="Chromosome"/>
</dbReference>
<organism evidence="2 3">
    <name type="scientific">Mycoavidus cysteinexigens</name>
    <dbReference type="NCBI Taxonomy" id="1553431"/>
    <lineage>
        <taxon>Bacteria</taxon>
        <taxon>Pseudomonadati</taxon>
        <taxon>Pseudomonadota</taxon>
        <taxon>Betaproteobacteria</taxon>
        <taxon>Burkholderiales</taxon>
        <taxon>Burkholderiaceae</taxon>
        <taxon>Mycoavidus</taxon>
    </lineage>
</organism>
<accession>A0A2Z6EWC8</accession>
<keyword evidence="3" id="KW-1185">Reference proteome</keyword>
<gene>
    <name evidence="2" type="ORF">MCB1EB_1234</name>
</gene>
<dbReference type="EMBL" id="AP018150">
    <property type="protein sequence ID" value="BBE09395.1"/>
    <property type="molecule type" value="Genomic_DNA"/>
</dbReference>
<evidence type="ECO:0000313" key="2">
    <source>
        <dbReference type="EMBL" id="BBE09395.1"/>
    </source>
</evidence>
<dbReference type="PANTHER" id="PTHR33803">
    <property type="entry name" value="IS1478 TRANSPOSASE"/>
    <property type="match status" value="1"/>
</dbReference>
<dbReference type="KEGG" id="mcys:MCB1EB_1234"/>
<name>A0A2Z6EWC8_9BURK</name>
<evidence type="ECO:0000259" key="1">
    <source>
        <dbReference type="Pfam" id="PF05598"/>
    </source>
</evidence>
<evidence type="ECO:0000313" key="3">
    <source>
        <dbReference type="Proteomes" id="UP000282597"/>
    </source>
</evidence>
<feature type="domain" description="Transposase InsH N-terminal" evidence="1">
    <location>
        <begin position="1"/>
        <end position="45"/>
    </location>
</feature>
<proteinExistence type="predicted"/>
<dbReference type="AlphaFoldDB" id="A0A2Z6EWC8"/>
<dbReference type="PANTHER" id="PTHR33803:SF3">
    <property type="entry name" value="BLL1974 PROTEIN"/>
    <property type="match status" value="1"/>
</dbReference>
<sequence>MYGLSDEEVVWGWVENPYQQYFTEETYLQTKAPIDPSSLTRWRKRLSEAGVEELLAEMIESAKRCGLIQAASVKCALENTNICVSIVAEPVIGSRGWHVSTHECLHTGRYYGNRLQWEEPDERRRSRPDL</sequence>